<dbReference type="AlphaFoldDB" id="A0A843U661"/>
<evidence type="ECO:0000313" key="3">
    <source>
        <dbReference type="Proteomes" id="UP000652761"/>
    </source>
</evidence>
<evidence type="ECO:0000256" key="1">
    <source>
        <dbReference type="SAM" id="MobiDB-lite"/>
    </source>
</evidence>
<reference evidence="2" key="1">
    <citation type="submission" date="2017-07" db="EMBL/GenBank/DDBJ databases">
        <title>Taro Niue Genome Assembly and Annotation.</title>
        <authorList>
            <person name="Atibalentja N."/>
            <person name="Keating K."/>
            <person name="Fields C.J."/>
        </authorList>
    </citation>
    <scope>NUCLEOTIDE SEQUENCE</scope>
    <source>
        <strain evidence="2">Niue_2</strain>
        <tissue evidence="2">Leaf</tissue>
    </source>
</reference>
<gene>
    <name evidence="2" type="ORF">Taro_010161</name>
</gene>
<dbReference type="Proteomes" id="UP000652761">
    <property type="component" value="Unassembled WGS sequence"/>
</dbReference>
<proteinExistence type="predicted"/>
<keyword evidence="3" id="KW-1185">Reference proteome</keyword>
<evidence type="ECO:0000313" key="2">
    <source>
        <dbReference type="EMBL" id="MQL77746.1"/>
    </source>
</evidence>
<feature type="region of interest" description="Disordered" evidence="1">
    <location>
        <begin position="133"/>
        <end position="154"/>
    </location>
</feature>
<dbReference type="EMBL" id="NMUH01000365">
    <property type="protein sequence ID" value="MQL77746.1"/>
    <property type="molecule type" value="Genomic_DNA"/>
</dbReference>
<name>A0A843U661_COLES</name>
<accession>A0A843U661</accession>
<sequence>MRISVFDRLGATLKASTRSSKRRRVAWAMGEKPKLKIFSCYVSGKDSGELAEQTTEANPNIPVEATHRNTKQFARRNRQARWMAKSPIRVGIDRLGSESAYGDSIWGVKRRPTHDTDYLKRISMKMLTMESRTNNQMPSNPANQNPPDPGPSGWWRRLVQAELPEDTCWMWQRCLLPYEEINNDKRMKKKTWYYLRYHGAIALHYSTTGEKGLQASEEMLSRVGEEEEGSQDDLCFDIMKEQEKDRLIK</sequence>
<dbReference type="OrthoDB" id="1912459at2759"/>
<feature type="compositionally biased region" description="Polar residues" evidence="1">
    <location>
        <begin position="133"/>
        <end position="143"/>
    </location>
</feature>
<organism evidence="2 3">
    <name type="scientific">Colocasia esculenta</name>
    <name type="common">Wild taro</name>
    <name type="synonym">Arum esculentum</name>
    <dbReference type="NCBI Taxonomy" id="4460"/>
    <lineage>
        <taxon>Eukaryota</taxon>
        <taxon>Viridiplantae</taxon>
        <taxon>Streptophyta</taxon>
        <taxon>Embryophyta</taxon>
        <taxon>Tracheophyta</taxon>
        <taxon>Spermatophyta</taxon>
        <taxon>Magnoliopsida</taxon>
        <taxon>Liliopsida</taxon>
        <taxon>Araceae</taxon>
        <taxon>Aroideae</taxon>
        <taxon>Colocasieae</taxon>
        <taxon>Colocasia</taxon>
    </lineage>
</organism>
<protein>
    <submittedName>
        <fullName evidence="2">Uncharacterized protein</fullName>
    </submittedName>
</protein>
<comment type="caution">
    <text evidence="2">The sequence shown here is derived from an EMBL/GenBank/DDBJ whole genome shotgun (WGS) entry which is preliminary data.</text>
</comment>